<sequence>MHRNVSVIRNVVKAMTPFRSDAIVLVVSNPVDILTSIAQELSGLPKCQVFGSGTFLESVRLRVFGLIIVIST</sequence>
<keyword evidence="2" id="KW-0520">NAD</keyword>
<name>A0AAD4EYC2_9PEZI</name>
<dbReference type="Gene3D" id="3.40.50.720">
    <property type="entry name" value="NAD(P)-binding Rossmann-like Domain"/>
    <property type="match status" value="1"/>
</dbReference>
<dbReference type="GO" id="GO:0004459">
    <property type="term" value="F:L-lactate dehydrogenase (NAD+) activity"/>
    <property type="evidence" value="ECO:0007669"/>
    <property type="project" value="TreeGrafter"/>
</dbReference>
<dbReference type="PANTHER" id="PTHR43128">
    <property type="entry name" value="L-2-HYDROXYCARBOXYLATE DEHYDROGENASE (NAD(P)(+))"/>
    <property type="match status" value="1"/>
</dbReference>
<evidence type="ECO:0000313" key="5">
    <source>
        <dbReference type="Proteomes" id="UP001197093"/>
    </source>
</evidence>
<proteinExistence type="predicted"/>
<dbReference type="Proteomes" id="UP001197093">
    <property type="component" value="Unassembled WGS sequence"/>
</dbReference>
<dbReference type="InterPro" id="IPR001236">
    <property type="entry name" value="Lactate/malate_DH_N"/>
</dbReference>
<evidence type="ECO:0000313" key="4">
    <source>
        <dbReference type="EMBL" id="KAG7289841.1"/>
    </source>
</evidence>
<dbReference type="InterPro" id="IPR036291">
    <property type="entry name" value="NAD(P)-bd_dom_sf"/>
</dbReference>
<dbReference type="AlphaFoldDB" id="A0AAD4EYC2"/>
<protein>
    <recommendedName>
        <fullName evidence="3">Lactate/malate dehydrogenase N-terminal domain-containing protein</fullName>
    </recommendedName>
</protein>
<dbReference type="EMBL" id="JAHCVI010000002">
    <property type="protein sequence ID" value="KAG7289841.1"/>
    <property type="molecule type" value="Genomic_DNA"/>
</dbReference>
<dbReference type="SUPFAM" id="SSF51735">
    <property type="entry name" value="NAD(P)-binding Rossmann-fold domains"/>
    <property type="match status" value="1"/>
</dbReference>
<comment type="caution">
    <text evidence="4">The sequence shown here is derived from an EMBL/GenBank/DDBJ whole genome shotgun (WGS) entry which is preliminary data.</text>
</comment>
<dbReference type="PANTHER" id="PTHR43128:SF16">
    <property type="entry name" value="L-LACTATE DEHYDROGENASE"/>
    <property type="match status" value="1"/>
</dbReference>
<keyword evidence="5" id="KW-1185">Reference proteome</keyword>
<accession>A0AAD4EYC2</accession>
<evidence type="ECO:0000256" key="1">
    <source>
        <dbReference type="ARBA" id="ARBA00023002"/>
    </source>
</evidence>
<organism evidence="4 5">
    <name type="scientific">Staphylotrichum longicolle</name>
    <dbReference type="NCBI Taxonomy" id="669026"/>
    <lineage>
        <taxon>Eukaryota</taxon>
        <taxon>Fungi</taxon>
        <taxon>Dikarya</taxon>
        <taxon>Ascomycota</taxon>
        <taxon>Pezizomycotina</taxon>
        <taxon>Sordariomycetes</taxon>
        <taxon>Sordariomycetidae</taxon>
        <taxon>Sordariales</taxon>
        <taxon>Chaetomiaceae</taxon>
        <taxon>Staphylotrichum</taxon>
    </lineage>
</organism>
<reference evidence="4" key="1">
    <citation type="submission" date="2023-02" db="EMBL/GenBank/DDBJ databases">
        <authorList>
            <person name="Palmer J.M."/>
        </authorList>
    </citation>
    <scope>NUCLEOTIDE SEQUENCE</scope>
    <source>
        <strain evidence="4">FW57</strain>
    </source>
</reference>
<keyword evidence="1" id="KW-0560">Oxidoreductase</keyword>
<dbReference type="PRINTS" id="PR00086">
    <property type="entry name" value="LLDHDRGNASE"/>
</dbReference>
<gene>
    <name evidence="4" type="ORF">NEMBOFW57_006218</name>
</gene>
<feature type="domain" description="Lactate/malate dehydrogenase N-terminal" evidence="3">
    <location>
        <begin position="2"/>
        <end position="51"/>
    </location>
</feature>
<evidence type="ECO:0000256" key="2">
    <source>
        <dbReference type="ARBA" id="ARBA00023027"/>
    </source>
</evidence>
<dbReference type="Pfam" id="PF00056">
    <property type="entry name" value="Ldh_1_N"/>
    <property type="match status" value="1"/>
</dbReference>
<dbReference type="GO" id="GO:0006089">
    <property type="term" value="P:lactate metabolic process"/>
    <property type="evidence" value="ECO:0007669"/>
    <property type="project" value="TreeGrafter"/>
</dbReference>
<evidence type="ECO:0000259" key="3">
    <source>
        <dbReference type="Pfam" id="PF00056"/>
    </source>
</evidence>
<dbReference type="InterPro" id="IPR001557">
    <property type="entry name" value="L-lactate/malate_DH"/>
</dbReference>